<comment type="caution">
    <text evidence="1">The sequence shown here is derived from an EMBL/GenBank/DDBJ whole genome shotgun (WGS) entry which is preliminary data.</text>
</comment>
<accession>A0ACC2SJP1</accession>
<organism evidence="1 2">
    <name type="scientific">Entomophthora muscae</name>
    <dbReference type="NCBI Taxonomy" id="34485"/>
    <lineage>
        <taxon>Eukaryota</taxon>
        <taxon>Fungi</taxon>
        <taxon>Fungi incertae sedis</taxon>
        <taxon>Zoopagomycota</taxon>
        <taxon>Entomophthoromycotina</taxon>
        <taxon>Entomophthoromycetes</taxon>
        <taxon>Entomophthorales</taxon>
        <taxon>Entomophthoraceae</taxon>
        <taxon>Entomophthora</taxon>
    </lineage>
</organism>
<evidence type="ECO:0000313" key="1">
    <source>
        <dbReference type="EMBL" id="KAJ9062558.1"/>
    </source>
</evidence>
<sequence>MMHSCPHESPVYQPIKVISEQKYDAMNHLFLQVIQGIHVFTVPPTIKPIMYGSTLTRYRIKFNACKLVKEIHENIVDNVVD</sequence>
<proteinExistence type="predicted"/>
<protein>
    <submittedName>
        <fullName evidence="1">Uncharacterized protein</fullName>
    </submittedName>
</protein>
<gene>
    <name evidence="1" type="ORF">DSO57_1009613</name>
</gene>
<dbReference type="EMBL" id="QTSX02005001">
    <property type="protein sequence ID" value="KAJ9062558.1"/>
    <property type="molecule type" value="Genomic_DNA"/>
</dbReference>
<name>A0ACC2SJP1_9FUNG</name>
<evidence type="ECO:0000313" key="2">
    <source>
        <dbReference type="Proteomes" id="UP001165960"/>
    </source>
</evidence>
<dbReference type="Proteomes" id="UP001165960">
    <property type="component" value="Unassembled WGS sequence"/>
</dbReference>
<keyword evidence="2" id="KW-1185">Reference proteome</keyword>
<reference evidence="1" key="1">
    <citation type="submission" date="2022-04" db="EMBL/GenBank/DDBJ databases">
        <title>Genome of the entomopathogenic fungus Entomophthora muscae.</title>
        <authorList>
            <person name="Elya C."/>
            <person name="Lovett B.R."/>
            <person name="Lee E."/>
            <person name="Macias A.M."/>
            <person name="Hajek A.E."/>
            <person name="De Bivort B.L."/>
            <person name="Kasson M.T."/>
            <person name="De Fine Licht H.H."/>
            <person name="Stajich J.E."/>
        </authorList>
    </citation>
    <scope>NUCLEOTIDE SEQUENCE</scope>
    <source>
        <strain evidence="1">Berkeley</strain>
    </source>
</reference>